<dbReference type="eggNOG" id="COG0452">
    <property type="taxonomic scope" value="Bacteria"/>
</dbReference>
<evidence type="ECO:0000259" key="1">
    <source>
        <dbReference type="Pfam" id="PF02441"/>
    </source>
</evidence>
<organism evidence="2 3">
    <name type="scientific">Rothia dentocariosa (strain ATCC 17931 / CDC X599 / XDIA)</name>
    <dbReference type="NCBI Taxonomy" id="762948"/>
    <lineage>
        <taxon>Bacteria</taxon>
        <taxon>Bacillati</taxon>
        <taxon>Actinomycetota</taxon>
        <taxon>Actinomycetes</taxon>
        <taxon>Micrococcales</taxon>
        <taxon>Micrococcaceae</taxon>
        <taxon>Rothia</taxon>
    </lineage>
</organism>
<proteinExistence type="predicted"/>
<dbReference type="Pfam" id="PF02441">
    <property type="entry name" value="Flavoprotein"/>
    <property type="match status" value="1"/>
</dbReference>
<dbReference type="GeneID" id="31508377"/>
<dbReference type="GO" id="GO:0003824">
    <property type="term" value="F:catalytic activity"/>
    <property type="evidence" value="ECO:0007669"/>
    <property type="project" value="InterPro"/>
</dbReference>
<feature type="domain" description="Flavoprotein" evidence="1">
    <location>
        <begin position="11"/>
        <end position="117"/>
    </location>
</feature>
<dbReference type="EMBL" id="CP002280">
    <property type="protein sequence ID" value="ADP40519.1"/>
    <property type="molecule type" value="Genomic_DNA"/>
</dbReference>
<dbReference type="SUPFAM" id="SSF52507">
    <property type="entry name" value="Homo-oligomeric flavin-containing Cys decarboxylases, HFCD"/>
    <property type="match status" value="1"/>
</dbReference>
<dbReference type="InterPro" id="IPR003382">
    <property type="entry name" value="Flavoprotein"/>
</dbReference>
<dbReference type="AlphaFoldDB" id="E3H3X7"/>
<accession>E3H3X7</accession>
<protein>
    <recommendedName>
        <fullName evidence="1">Flavoprotein domain-containing protein</fullName>
    </recommendedName>
</protein>
<dbReference type="Gene3D" id="3.40.50.1950">
    <property type="entry name" value="Flavin prenyltransferase-like"/>
    <property type="match status" value="1"/>
</dbReference>
<dbReference type="HOGENOM" id="CLU_033319_2_1_11"/>
<sequence length="190" mass="21351">MDEKISLDFHRIHLHITGSVNAALVPYWINWSRRIYHDLIVTASVTESACRFVSIDALKSLTDGKAWIDSWGSDYPIQVHEGLEKYTDVVAIFPASINTIMQLASGFTNTPMQMAIQLTRLPVSIARAFPGDNNIIEDKLNNLISKRDNIVISKEMPAYSLSKKSWGGSTGFYYPFVLQSLQDLISDLNI</sequence>
<reference evidence="3" key="1">
    <citation type="submission" date="2010-10" db="EMBL/GenBank/DDBJ databases">
        <title>The complete genome of Rothia dentocariosa ATCC 17931.</title>
        <authorList>
            <person name="Muzny D."/>
            <person name="Qin X."/>
            <person name="Buhay C."/>
            <person name="Dugan-Rocha S."/>
            <person name="Ding Y."/>
            <person name="Chen G."/>
            <person name="Hawes A."/>
            <person name="Holder M."/>
            <person name="Jhangiani S."/>
            <person name="Johnson A."/>
            <person name="Khan Z."/>
            <person name="Li Z."/>
            <person name="Liu W."/>
            <person name="Liu X."/>
            <person name="Perez L."/>
            <person name="Shen H."/>
            <person name="Wang Q."/>
            <person name="Watt J."/>
            <person name="Xi L."/>
            <person name="Xin Y."/>
            <person name="Zhou J."/>
            <person name="Deng J."/>
            <person name="Jiang H."/>
            <person name="Liu Y."/>
            <person name="Qu J."/>
            <person name="Song X.-Z."/>
            <person name="Zhang L."/>
            <person name="Villasana D."/>
            <person name="Johnson A."/>
            <person name="Liu J."/>
            <person name="Liyanage D."/>
            <person name="Lorensuhewa L."/>
            <person name="Robinson T."/>
            <person name="Song A."/>
            <person name="Song B.-B."/>
            <person name="Dinh H."/>
            <person name="Thornton R."/>
            <person name="Coyle M."/>
            <person name="Francisco L."/>
            <person name="Jackson L."/>
            <person name="Javaid M."/>
            <person name="Korchina V."/>
            <person name="Kovar C."/>
            <person name="Mata R."/>
            <person name="Mathew T."/>
            <person name="Ngo R."/>
            <person name="Nguyen L."/>
            <person name="Nguyen N."/>
            <person name="Okwuonu G."/>
            <person name="Ongeri F."/>
            <person name="Pham C."/>
            <person name="Simmons D."/>
            <person name="Wilczek-Boney K."/>
            <person name="Hale W."/>
            <person name="Jakkamsetti A."/>
            <person name="Pham P."/>
            <person name="Ruth R."/>
            <person name="San Lucas F."/>
            <person name="Warren J."/>
            <person name="Zhang J."/>
            <person name="Zhao Z."/>
            <person name="Zhou C."/>
            <person name="Zhu D."/>
            <person name="Lee S."/>
            <person name="Bess C."/>
            <person name="Blankenburg K."/>
            <person name="Forbes L."/>
            <person name="Fu Q."/>
            <person name="Gubbala S."/>
            <person name="Hirani K."/>
            <person name="Jayaseelan J.C."/>
            <person name="Lara F."/>
            <person name="Munidasa M."/>
            <person name="Palculict T."/>
            <person name="Patil S."/>
            <person name="Pu L.-L."/>
            <person name="Saada N."/>
            <person name="Tang L."/>
            <person name="Weissenberger G."/>
            <person name="Zhu Y."/>
            <person name="Hemphill L."/>
            <person name="Shang Y."/>
            <person name="Youmans B."/>
            <person name="Ayvaz T."/>
            <person name="Ross M."/>
            <person name="Santibanez J."/>
            <person name="Aqrawi P."/>
            <person name="Gross S."/>
            <person name="Joshi V."/>
            <person name="Fowler G."/>
            <person name="Nazareth L."/>
            <person name="Reid J."/>
            <person name="Worley K."/>
            <person name="Petrosino J."/>
            <person name="Highlander S."/>
            <person name="Gibbs R."/>
        </authorList>
    </citation>
    <scope>NUCLEOTIDE SEQUENCE [LARGE SCALE GENOMIC DNA]</scope>
    <source>
        <strain evidence="3">ATCC 17931 / CDC X599 / XDIA</strain>
    </source>
</reference>
<dbReference type="InterPro" id="IPR036551">
    <property type="entry name" value="Flavin_trans-like"/>
</dbReference>
<evidence type="ECO:0000313" key="3">
    <source>
        <dbReference type="Proteomes" id="UP000000387"/>
    </source>
</evidence>
<name>E3H3X7_ROTDC</name>
<dbReference type="RefSeq" id="WP_013398291.1">
    <property type="nucleotide sequence ID" value="NC_014643.1"/>
</dbReference>
<dbReference type="Proteomes" id="UP000000387">
    <property type="component" value="Chromosome"/>
</dbReference>
<dbReference type="KEGG" id="rdn:HMPREF0733_11062"/>
<evidence type="ECO:0000313" key="2">
    <source>
        <dbReference type="EMBL" id="ADP40519.1"/>
    </source>
</evidence>
<gene>
    <name evidence="2" type="ordered locus">HMPREF0733_11062</name>
</gene>